<accession>A0A136KKP0</accession>
<dbReference type="InterPro" id="IPR007627">
    <property type="entry name" value="RNA_pol_sigma70_r2"/>
</dbReference>
<evidence type="ECO:0000313" key="5">
    <source>
        <dbReference type="EMBL" id="KXK09853.1"/>
    </source>
</evidence>
<dbReference type="EMBL" id="JYPD01000011">
    <property type="protein sequence ID" value="KXK09853.1"/>
    <property type="molecule type" value="Genomic_DNA"/>
</dbReference>
<dbReference type="GO" id="GO:0006352">
    <property type="term" value="P:DNA-templated transcription initiation"/>
    <property type="evidence" value="ECO:0007669"/>
    <property type="project" value="InterPro"/>
</dbReference>
<keyword evidence="3" id="KW-0804">Transcription</keyword>
<evidence type="ECO:0000256" key="2">
    <source>
        <dbReference type="ARBA" id="ARBA00023082"/>
    </source>
</evidence>
<keyword evidence="2" id="KW-0731">Sigma factor</keyword>
<evidence type="ECO:0000313" key="6">
    <source>
        <dbReference type="Proteomes" id="UP000070449"/>
    </source>
</evidence>
<dbReference type="PANTHER" id="PTHR43133">
    <property type="entry name" value="RNA POLYMERASE ECF-TYPE SIGMA FACTO"/>
    <property type="match status" value="1"/>
</dbReference>
<comment type="caution">
    <text evidence="5">The sequence shown here is derived from an EMBL/GenBank/DDBJ whole genome shotgun (WGS) entry which is preliminary data.</text>
</comment>
<dbReference type="SUPFAM" id="SSF88946">
    <property type="entry name" value="Sigma2 domain of RNA polymerase sigma factors"/>
    <property type="match status" value="1"/>
</dbReference>
<name>A0A136KKP0_9BACT</name>
<keyword evidence="1" id="KW-0805">Transcription regulation</keyword>
<dbReference type="Pfam" id="PF04542">
    <property type="entry name" value="Sigma70_r2"/>
    <property type="match status" value="1"/>
</dbReference>
<dbReference type="InterPro" id="IPR013325">
    <property type="entry name" value="RNA_pol_sigma_r2"/>
</dbReference>
<sequence length="100" mass="12016">MTSSEFTSYYKINFKKIFRYVYSRIPSIHDTEDIVADSFLALWKSNVTIENNTDSYLLRIVKNKINDYLRRKYRIELITSSFEDTIGQTNTKETRRDQKQ</sequence>
<dbReference type="AlphaFoldDB" id="A0A136KKP0"/>
<proteinExistence type="predicted"/>
<organism evidence="5 6">
    <name type="scientific">candidate division WS6 bacterium OLB21</name>
    <dbReference type="NCBI Taxonomy" id="1617427"/>
    <lineage>
        <taxon>Bacteria</taxon>
        <taxon>Candidatus Dojkabacteria</taxon>
    </lineage>
</organism>
<dbReference type="Proteomes" id="UP000070449">
    <property type="component" value="Unassembled WGS sequence"/>
</dbReference>
<evidence type="ECO:0000256" key="3">
    <source>
        <dbReference type="ARBA" id="ARBA00023163"/>
    </source>
</evidence>
<evidence type="ECO:0000259" key="4">
    <source>
        <dbReference type="Pfam" id="PF04542"/>
    </source>
</evidence>
<reference evidence="5 6" key="1">
    <citation type="submission" date="2015-02" db="EMBL/GenBank/DDBJ databases">
        <title>Improved understanding of the partial-nitritation anammox process through 23 genomes representing the majority of the microbial community.</title>
        <authorList>
            <person name="Speth D.R."/>
            <person name="In T Zandt M."/>
            <person name="Guerrero Cruz S."/>
            <person name="Jetten M.S."/>
            <person name="Dutilh B.E."/>
        </authorList>
    </citation>
    <scope>NUCLEOTIDE SEQUENCE [LARGE SCALE GENOMIC DNA]</scope>
    <source>
        <strain evidence="5">OLB21</strain>
    </source>
</reference>
<dbReference type="GO" id="GO:0016987">
    <property type="term" value="F:sigma factor activity"/>
    <property type="evidence" value="ECO:0007669"/>
    <property type="project" value="UniProtKB-KW"/>
</dbReference>
<protein>
    <submittedName>
        <fullName evidence="5">RNA polymerase sigma factor SigX</fullName>
    </submittedName>
</protein>
<dbReference type="InterPro" id="IPR039425">
    <property type="entry name" value="RNA_pol_sigma-70-like"/>
</dbReference>
<gene>
    <name evidence="5" type="ORF">UZ20_WS6002000158</name>
</gene>
<dbReference type="PANTHER" id="PTHR43133:SF46">
    <property type="entry name" value="RNA POLYMERASE SIGMA-70 FACTOR ECF SUBFAMILY"/>
    <property type="match status" value="1"/>
</dbReference>
<evidence type="ECO:0000256" key="1">
    <source>
        <dbReference type="ARBA" id="ARBA00023015"/>
    </source>
</evidence>
<feature type="domain" description="RNA polymerase sigma-70 region 2" evidence="4">
    <location>
        <begin position="14"/>
        <end position="74"/>
    </location>
</feature>
<dbReference type="STRING" id="1617427.UZ20_WS6002000158"/>
<dbReference type="Gene3D" id="1.10.1740.10">
    <property type="match status" value="1"/>
</dbReference>